<name>A0A845GRP3_9BURK</name>
<feature type="chain" id="PRO_5032808828" description="DUF3106 domain-containing protein" evidence="1">
    <location>
        <begin position="22"/>
        <end position="219"/>
    </location>
</feature>
<reference evidence="2" key="1">
    <citation type="submission" date="2019-12" db="EMBL/GenBank/DDBJ databases">
        <title>Novel species isolated from a subtropical stream in China.</title>
        <authorList>
            <person name="Lu H."/>
        </authorList>
    </citation>
    <scope>NUCLEOTIDE SEQUENCE [LARGE SCALE GENOMIC DNA]</scope>
    <source>
        <strain evidence="2">FT81W</strain>
    </source>
</reference>
<dbReference type="EMBL" id="WWCX01000051">
    <property type="protein sequence ID" value="MYM96681.1"/>
    <property type="molecule type" value="Genomic_DNA"/>
</dbReference>
<evidence type="ECO:0000313" key="2">
    <source>
        <dbReference type="EMBL" id="MYM96681.1"/>
    </source>
</evidence>
<organism evidence="2 3">
    <name type="scientific">Duganella vulcania</name>
    <dbReference type="NCBI Taxonomy" id="2692166"/>
    <lineage>
        <taxon>Bacteria</taxon>
        <taxon>Pseudomonadati</taxon>
        <taxon>Pseudomonadota</taxon>
        <taxon>Betaproteobacteria</taxon>
        <taxon>Burkholderiales</taxon>
        <taxon>Oxalobacteraceae</taxon>
        <taxon>Telluria group</taxon>
        <taxon>Duganella</taxon>
    </lineage>
</organism>
<evidence type="ECO:0000313" key="3">
    <source>
        <dbReference type="Proteomes" id="UP000447355"/>
    </source>
</evidence>
<accession>A0A845GRP3</accession>
<evidence type="ECO:0008006" key="4">
    <source>
        <dbReference type="Google" id="ProtNLM"/>
    </source>
</evidence>
<dbReference type="RefSeq" id="WP_161085684.1">
    <property type="nucleotide sequence ID" value="NZ_WWCX01000051.1"/>
</dbReference>
<proteinExistence type="predicted"/>
<feature type="signal peptide" evidence="1">
    <location>
        <begin position="1"/>
        <end position="21"/>
    </location>
</feature>
<protein>
    <recommendedName>
        <fullName evidence="4">DUF3106 domain-containing protein</fullName>
    </recommendedName>
</protein>
<evidence type="ECO:0000256" key="1">
    <source>
        <dbReference type="SAM" id="SignalP"/>
    </source>
</evidence>
<sequence length="219" mass="23771">MRYAVLITVLLGLAGHPAAHGSAALKAPHQHTPAEKKMSQQFDQATQQLAVFKKTHDVTPLSTAISLADAMPSFVLPAPPAGQPPAKDKLALWFAVFDAMDAEIAPDFNPDDLPELTVAPPLEAGLPAGVAPSSIKDPAVRKKYEDALAANDLKNQRFSYQYALLQENLRAESDVEKFITTDVARDPAQLEFLRNRLALAKLQPQRLAKLQALLEHAAK</sequence>
<gene>
    <name evidence="2" type="ORF">GTP90_22755</name>
</gene>
<dbReference type="Proteomes" id="UP000447355">
    <property type="component" value="Unassembled WGS sequence"/>
</dbReference>
<keyword evidence="1" id="KW-0732">Signal</keyword>
<dbReference type="AlphaFoldDB" id="A0A845GRP3"/>
<comment type="caution">
    <text evidence="2">The sequence shown here is derived from an EMBL/GenBank/DDBJ whole genome shotgun (WGS) entry which is preliminary data.</text>
</comment>